<dbReference type="AlphaFoldDB" id="A0A916XVE5"/>
<feature type="transmembrane region" description="Helical" evidence="6">
    <location>
        <begin position="83"/>
        <end position="102"/>
    </location>
</feature>
<feature type="transmembrane region" description="Helical" evidence="6">
    <location>
        <begin position="55"/>
        <end position="77"/>
    </location>
</feature>
<evidence type="ECO:0000313" key="7">
    <source>
        <dbReference type="EMBL" id="GGD15687.1"/>
    </source>
</evidence>
<feature type="transmembrane region" description="Helical" evidence="6">
    <location>
        <begin position="26"/>
        <end position="43"/>
    </location>
</feature>
<accession>A0A916XVE5</accession>
<name>A0A916XVE5_9HYPH</name>
<evidence type="ECO:0000256" key="2">
    <source>
        <dbReference type="ARBA" id="ARBA00022475"/>
    </source>
</evidence>
<keyword evidence="4 6" id="KW-1133">Transmembrane helix</keyword>
<dbReference type="RefSeq" id="WP_244639982.1">
    <property type="nucleotide sequence ID" value="NZ_BMJJ01000003.1"/>
</dbReference>
<dbReference type="Proteomes" id="UP000613160">
    <property type="component" value="Unassembled WGS sequence"/>
</dbReference>
<gene>
    <name evidence="7" type="ORF">GCM10011335_18120</name>
</gene>
<evidence type="ECO:0008006" key="9">
    <source>
        <dbReference type="Google" id="ProtNLM"/>
    </source>
</evidence>
<keyword evidence="2" id="KW-1003">Cell membrane</keyword>
<protein>
    <recommendedName>
        <fullName evidence="9">Cytochrome c oxidase assembly protein</fullName>
    </recommendedName>
</protein>
<keyword evidence="5 6" id="KW-0472">Membrane</keyword>
<evidence type="ECO:0000313" key="8">
    <source>
        <dbReference type="Proteomes" id="UP000613160"/>
    </source>
</evidence>
<organism evidence="7 8">
    <name type="scientific">Aureimonas glaciei</name>
    <dbReference type="NCBI Taxonomy" id="1776957"/>
    <lineage>
        <taxon>Bacteria</taxon>
        <taxon>Pseudomonadati</taxon>
        <taxon>Pseudomonadota</taxon>
        <taxon>Alphaproteobacteria</taxon>
        <taxon>Hyphomicrobiales</taxon>
        <taxon>Aurantimonadaceae</taxon>
        <taxon>Aureimonas</taxon>
    </lineage>
</organism>
<evidence type="ECO:0000256" key="6">
    <source>
        <dbReference type="SAM" id="Phobius"/>
    </source>
</evidence>
<feature type="transmembrane region" description="Helical" evidence="6">
    <location>
        <begin position="140"/>
        <end position="160"/>
    </location>
</feature>
<comment type="subcellular location">
    <subcellularLocation>
        <location evidence="1">Cell membrane</location>
        <topology evidence="1">Multi-pass membrane protein</topology>
    </subcellularLocation>
</comment>
<dbReference type="EMBL" id="BMJJ01000003">
    <property type="protein sequence ID" value="GGD15687.1"/>
    <property type="molecule type" value="Genomic_DNA"/>
</dbReference>
<dbReference type="Pfam" id="PF09678">
    <property type="entry name" value="Caa3_CtaG"/>
    <property type="match status" value="1"/>
</dbReference>
<reference evidence="7" key="2">
    <citation type="submission" date="2020-09" db="EMBL/GenBank/DDBJ databases">
        <authorList>
            <person name="Sun Q."/>
            <person name="Zhou Y."/>
        </authorList>
    </citation>
    <scope>NUCLEOTIDE SEQUENCE</scope>
    <source>
        <strain evidence="7">CGMCC 1.15493</strain>
    </source>
</reference>
<feature type="transmembrane region" description="Helical" evidence="6">
    <location>
        <begin position="216"/>
        <end position="235"/>
    </location>
</feature>
<dbReference type="GO" id="GO:0005886">
    <property type="term" value="C:plasma membrane"/>
    <property type="evidence" value="ECO:0007669"/>
    <property type="project" value="UniProtKB-SubCell"/>
</dbReference>
<dbReference type="InterPro" id="IPR019108">
    <property type="entry name" value="Caa3_assmbl_CtaG-rel"/>
</dbReference>
<feature type="transmembrane region" description="Helical" evidence="6">
    <location>
        <begin position="172"/>
        <end position="196"/>
    </location>
</feature>
<keyword evidence="8" id="KW-1185">Reference proteome</keyword>
<evidence type="ECO:0000256" key="4">
    <source>
        <dbReference type="ARBA" id="ARBA00022989"/>
    </source>
</evidence>
<comment type="caution">
    <text evidence="7">The sequence shown here is derived from an EMBL/GenBank/DDBJ whole genome shotgun (WGS) entry which is preliminary data.</text>
</comment>
<keyword evidence="3 6" id="KW-0812">Transmembrane</keyword>
<sequence length="252" mass="27154">MPMLTVPYCGAPPTPLDLASAWNLDPWLLGVFALATLPLWSMRSSMAGQADRRRWYALSLVVLFVAFVSPLCALSSALFSARVVHHLLLISVAAPLLALAFPAGRAASGARLPWLVLIHVATVWVWHAPAPYAAALSSNVLYWIMEASLLGTAALVWRDLLARQTPALRGGLAHLAIIALMGLLGALITFAPVPLYAHHFLTTEAFGLTALEDQQLAGMIMWVPAIVPNLIAALIRLRQFVEGERALGMASR</sequence>
<proteinExistence type="predicted"/>
<reference evidence="7" key="1">
    <citation type="journal article" date="2014" name="Int. J. Syst. Evol. Microbiol.">
        <title>Complete genome sequence of Corynebacterium casei LMG S-19264T (=DSM 44701T), isolated from a smear-ripened cheese.</title>
        <authorList>
            <consortium name="US DOE Joint Genome Institute (JGI-PGF)"/>
            <person name="Walter F."/>
            <person name="Albersmeier A."/>
            <person name="Kalinowski J."/>
            <person name="Ruckert C."/>
        </authorList>
    </citation>
    <scope>NUCLEOTIDE SEQUENCE</scope>
    <source>
        <strain evidence="7">CGMCC 1.15493</strain>
    </source>
</reference>
<evidence type="ECO:0000256" key="3">
    <source>
        <dbReference type="ARBA" id="ARBA00022692"/>
    </source>
</evidence>
<evidence type="ECO:0000256" key="1">
    <source>
        <dbReference type="ARBA" id="ARBA00004651"/>
    </source>
</evidence>
<evidence type="ECO:0000256" key="5">
    <source>
        <dbReference type="ARBA" id="ARBA00023136"/>
    </source>
</evidence>
<feature type="transmembrane region" description="Helical" evidence="6">
    <location>
        <begin position="114"/>
        <end position="134"/>
    </location>
</feature>